<dbReference type="PROSITE" id="PS00149">
    <property type="entry name" value="SULFATASE_2"/>
    <property type="match status" value="1"/>
</dbReference>
<protein>
    <submittedName>
        <fullName evidence="6">Arylsulfatase</fullName>
        <ecNumber evidence="6">3.1.6.-</ecNumber>
    </submittedName>
</protein>
<dbReference type="PROSITE" id="PS00523">
    <property type="entry name" value="SULFATASE_1"/>
    <property type="match status" value="1"/>
</dbReference>
<accession>A0ABW4KJA2</accession>
<keyword evidence="7" id="KW-1185">Reference proteome</keyword>
<sequence>MRPNIVYIVLDDVGFSDLGCYGSEIQTPNIDRLAENGLRYNNFNVTPLCSPTRASLLTGRNNHSVGMGSVADFDLGPEHPSIRGRITPAAATVAEILKDQGYSTMASGKWHLAPIHQLTPAGPFENWPLAKGFERYYGFLGPETNQFYPELTYDNHMVEPPEKEDYHLSEDLVDMAAQFITDQVSVTPDKPFFLYLSFGAQHAPHQAPKEYIDMYKGMYECGWDVIREQRLRRQKELGIVPESTPLVPRNEGIKAWEELTDDEKLVFAKFQEVYSGFLTHTDAQIGRLIHFLEGIGKLDETVIVFLSDNGASQEGGFNGSVNQSMFFNAMEEKIEDQLEKIDEMGGPRAGTNYPKGWAQVGNTPFRQYKQTTHFGGTRVPFILHWPKGITEKGGIRTQFHHAIDVTPTVLDILQLQRPEVYHGVPQMPMHGTSMSYSFDGAELPSARDTQYFEMFGHRAIVHKGWKAVTHHKKGVPFEEDKWELYFLEEDIAEANDLAKEYPEKLQELIDLWWEEAKKYNVLPLNDKTVELSSFIPPDSVTARKKFIYYPGLAHLGTFAAPQIMNKSYSITIPIERADASSEGALVAHGDHDSGYVIYIKNNHLFFEYNFVGTVYKVESDAHVPVGASTLKFEFRHKEKGTGIGILYINDKKVGEAPIAQTLPYRLAHGGLDIGKDGLSQVNEIYCNQGFPFTGKINKVVYELGDGAEKEAGSQEKEIAGVFDHQLI</sequence>
<dbReference type="PANTHER" id="PTHR42693:SF43">
    <property type="entry name" value="BLL2667 PROTEIN"/>
    <property type="match status" value="1"/>
</dbReference>
<dbReference type="Gene3D" id="3.40.720.10">
    <property type="entry name" value="Alkaline Phosphatase, subunit A"/>
    <property type="match status" value="1"/>
</dbReference>
<reference evidence="7" key="1">
    <citation type="journal article" date="2019" name="Int. J. Syst. Evol. Microbiol.">
        <title>The Global Catalogue of Microorganisms (GCM) 10K type strain sequencing project: providing services to taxonomists for standard genome sequencing and annotation.</title>
        <authorList>
            <consortium name="The Broad Institute Genomics Platform"/>
            <consortium name="The Broad Institute Genome Sequencing Center for Infectious Disease"/>
            <person name="Wu L."/>
            <person name="Ma J."/>
        </authorList>
    </citation>
    <scope>NUCLEOTIDE SEQUENCE [LARGE SCALE GENOMIC DNA]</scope>
    <source>
        <strain evidence="7">CGMCC 1.12295</strain>
    </source>
</reference>
<evidence type="ECO:0000259" key="5">
    <source>
        <dbReference type="Pfam" id="PF00884"/>
    </source>
</evidence>
<dbReference type="PANTHER" id="PTHR42693">
    <property type="entry name" value="ARYLSULFATASE FAMILY MEMBER"/>
    <property type="match status" value="1"/>
</dbReference>
<dbReference type="GO" id="GO:0016787">
    <property type="term" value="F:hydrolase activity"/>
    <property type="evidence" value="ECO:0007669"/>
    <property type="project" value="UniProtKB-KW"/>
</dbReference>
<dbReference type="InterPro" id="IPR050738">
    <property type="entry name" value="Sulfatase"/>
</dbReference>
<evidence type="ECO:0000313" key="6">
    <source>
        <dbReference type="EMBL" id="MFD1706255.1"/>
    </source>
</evidence>
<comment type="similarity">
    <text evidence="1">Belongs to the sulfatase family.</text>
</comment>
<evidence type="ECO:0000256" key="4">
    <source>
        <dbReference type="ARBA" id="ARBA00022837"/>
    </source>
</evidence>
<dbReference type="EMBL" id="JBHUEO010000011">
    <property type="protein sequence ID" value="MFD1706255.1"/>
    <property type="molecule type" value="Genomic_DNA"/>
</dbReference>
<dbReference type="SUPFAM" id="SSF53649">
    <property type="entry name" value="Alkaline phosphatase-like"/>
    <property type="match status" value="1"/>
</dbReference>
<name>A0ABW4KJA2_9BACI</name>
<organism evidence="6 7">
    <name type="scientific">Siminovitchia sediminis</name>
    <dbReference type="NCBI Taxonomy" id="1274353"/>
    <lineage>
        <taxon>Bacteria</taxon>
        <taxon>Bacillati</taxon>
        <taxon>Bacillota</taxon>
        <taxon>Bacilli</taxon>
        <taxon>Bacillales</taxon>
        <taxon>Bacillaceae</taxon>
        <taxon>Siminovitchia</taxon>
    </lineage>
</organism>
<keyword evidence="3 6" id="KW-0378">Hydrolase</keyword>
<keyword evidence="4" id="KW-0106">Calcium</keyword>
<keyword evidence="2" id="KW-0479">Metal-binding</keyword>
<dbReference type="Gene3D" id="3.30.1120.10">
    <property type="match status" value="1"/>
</dbReference>
<evidence type="ECO:0000313" key="7">
    <source>
        <dbReference type="Proteomes" id="UP001597301"/>
    </source>
</evidence>
<feature type="domain" description="Sulfatase N-terminal" evidence="5">
    <location>
        <begin position="3"/>
        <end position="413"/>
    </location>
</feature>
<evidence type="ECO:0000256" key="3">
    <source>
        <dbReference type="ARBA" id="ARBA00022801"/>
    </source>
</evidence>
<evidence type="ECO:0000256" key="1">
    <source>
        <dbReference type="ARBA" id="ARBA00008779"/>
    </source>
</evidence>
<dbReference type="RefSeq" id="WP_380772837.1">
    <property type="nucleotide sequence ID" value="NZ_JBHUEO010000011.1"/>
</dbReference>
<dbReference type="Pfam" id="PF00884">
    <property type="entry name" value="Sulfatase"/>
    <property type="match status" value="1"/>
</dbReference>
<dbReference type="InterPro" id="IPR017850">
    <property type="entry name" value="Alkaline_phosphatase_core_sf"/>
</dbReference>
<dbReference type="CDD" id="cd16025">
    <property type="entry name" value="PAS_like"/>
    <property type="match status" value="1"/>
</dbReference>
<proteinExistence type="inferred from homology"/>
<dbReference type="InterPro" id="IPR000917">
    <property type="entry name" value="Sulfatase_N"/>
</dbReference>
<dbReference type="InterPro" id="IPR024607">
    <property type="entry name" value="Sulfatase_CS"/>
</dbReference>
<dbReference type="EC" id="3.1.6.-" evidence="6"/>
<evidence type="ECO:0000256" key="2">
    <source>
        <dbReference type="ARBA" id="ARBA00022723"/>
    </source>
</evidence>
<gene>
    <name evidence="6" type="ORF">ACFSCZ_05725</name>
</gene>
<dbReference type="Proteomes" id="UP001597301">
    <property type="component" value="Unassembled WGS sequence"/>
</dbReference>
<comment type="caution">
    <text evidence="6">The sequence shown here is derived from an EMBL/GenBank/DDBJ whole genome shotgun (WGS) entry which is preliminary data.</text>
</comment>